<protein>
    <recommendedName>
        <fullName evidence="4">Pili assembly chaperone</fullName>
    </recommendedName>
</protein>
<reference evidence="2 3" key="1">
    <citation type="journal article" date="2020" name="Microorganisms">
        <title>Description of Three Novel Members in the Family Geobacteraceae, Oryzomonas japonicum gen. nov., sp. nov., Oryzomonas sagensis sp. nov., and Oryzomonas ruber sp. nov.</title>
        <authorList>
            <person name="Xu Z."/>
            <person name="Masuda Y."/>
            <person name="Hayakawa C."/>
            <person name="Ushijima N."/>
            <person name="Kawano K."/>
            <person name="Shiratori Y."/>
            <person name="Senoo K."/>
            <person name="Itoh H."/>
        </authorList>
    </citation>
    <scope>NUCLEOTIDE SEQUENCE [LARGE SCALE GENOMIC DNA]</scope>
    <source>
        <strain evidence="2 3">Red100</strain>
    </source>
</reference>
<name>A0ABQ6TLK5_9BACT</name>
<proteinExistence type="predicted"/>
<sequence>MKKLILLVTMLVACMAVAAFGADPVAVVAPATVTPAATVGFLDWFKQNTSLVLGVALALSELLAAIPAFKGNGILDSIIKGLVALSGKTPPPAA</sequence>
<evidence type="ECO:0000313" key="2">
    <source>
        <dbReference type="EMBL" id="KAB0668928.1"/>
    </source>
</evidence>
<dbReference type="Proteomes" id="UP000798046">
    <property type="component" value="Unassembled WGS sequence"/>
</dbReference>
<evidence type="ECO:0000256" key="1">
    <source>
        <dbReference type="SAM" id="SignalP"/>
    </source>
</evidence>
<keyword evidence="3" id="KW-1185">Reference proteome</keyword>
<accession>A0ABQ6TLK5</accession>
<evidence type="ECO:0000313" key="3">
    <source>
        <dbReference type="Proteomes" id="UP000798046"/>
    </source>
</evidence>
<feature type="chain" id="PRO_5045633135" description="Pili assembly chaperone" evidence="1">
    <location>
        <begin position="22"/>
        <end position="94"/>
    </location>
</feature>
<feature type="signal peptide" evidence="1">
    <location>
        <begin position="1"/>
        <end position="21"/>
    </location>
</feature>
<dbReference type="RefSeq" id="WP_151157564.1">
    <property type="nucleotide sequence ID" value="NZ_VZRA01000004.1"/>
</dbReference>
<organism evidence="2 3">
    <name type="scientific">Oryzomonas sagensis</name>
    <dbReference type="NCBI Taxonomy" id="2603857"/>
    <lineage>
        <taxon>Bacteria</taxon>
        <taxon>Pseudomonadati</taxon>
        <taxon>Thermodesulfobacteriota</taxon>
        <taxon>Desulfuromonadia</taxon>
        <taxon>Geobacterales</taxon>
        <taxon>Geobacteraceae</taxon>
        <taxon>Oryzomonas</taxon>
    </lineage>
</organism>
<dbReference type="EMBL" id="VZRA01000004">
    <property type="protein sequence ID" value="KAB0668928.1"/>
    <property type="molecule type" value="Genomic_DNA"/>
</dbReference>
<evidence type="ECO:0008006" key="4">
    <source>
        <dbReference type="Google" id="ProtNLM"/>
    </source>
</evidence>
<keyword evidence="1" id="KW-0732">Signal</keyword>
<gene>
    <name evidence="2" type="ORF">F6V30_13910</name>
</gene>
<comment type="caution">
    <text evidence="2">The sequence shown here is derived from an EMBL/GenBank/DDBJ whole genome shotgun (WGS) entry which is preliminary data.</text>
</comment>